<dbReference type="EC" id="2.7.7.7" evidence="1"/>
<dbReference type="EMBL" id="JAUOPB010000003">
    <property type="protein sequence ID" value="MDO6421962.1"/>
    <property type="molecule type" value="Genomic_DNA"/>
</dbReference>
<keyword evidence="1" id="KW-0808">Transferase</keyword>
<dbReference type="GO" id="GO:0003677">
    <property type="term" value="F:DNA binding"/>
    <property type="evidence" value="ECO:0007669"/>
    <property type="project" value="InterPro"/>
</dbReference>
<dbReference type="AlphaFoldDB" id="A0AAW7X614"/>
<organism evidence="1 2">
    <name type="scientific">Saccharophagus degradans</name>
    <dbReference type="NCBI Taxonomy" id="86304"/>
    <lineage>
        <taxon>Bacteria</taxon>
        <taxon>Pseudomonadati</taxon>
        <taxon>Pseudomonadota</taxon>
        <taxon>Gammaproteobacteria</taxon>
        <taxon>Cellvibrionales</taxon>
        <taxon>Cellvibrionaceae</taxon>
        <taxon>Saccharophagus</taxon>
    </lineage>
</organism>
<dbReference type="InterPro" id="IPR036768">
    <property type="entry name" value="PolIII_chi_sf"/>
</dbReference>
<dbReference type="InterPro" id="IPR007459">
    <property type="entry name" value="DNA_pol3_chi"/>
</dbReference>
<dbReference type="Gene3D" id="3.40.50.10110">
    <property type="entry name" value="DNA polymerase III subunit chi"/>
    <property type="match status" value="1"/>
</dbReference>
<dbReference type="Pfam" id="PF04364">
    <property type="entry name" value="DNA_pol3_chi"/>
    <property type="match status" value="1"/>
</dbReference>
<sequence>MTRIDFYVLSASDDKSRWQFACRLAEKAVSHGNKVLIATQDEAASRAVDELLWAQRPESFVPHLIVGQNIDGQSTDAPTAKPPVVITHDLDDIDHHDVLVNIRTTRLEQFSRFDRLAEIVIQQPEILENTRQSYAFYKQRGYPVQTHKL</sequence>
<dbReference type="SUPFAM" id="SSF102400">
    <property type="entry name" value="DNA polymerase III chi subunit"/>
    <property type="match status" value="1"/>
</dbReference>
<dbReference type="PANTHER" id="PTHR38767:SF1">
    <property type="entry name" value="DNA POLYMERASE III SUBUNIT CHI"/>
    <property type="match status" value="1"/>
</dbReference>
<dbReference type="GO" id="GO:0006260">
    <property type="term" value="P:DNA replication"/>
    <property type="evidence" value="ECO:0007669"/>
    <property type="project" value="InterPro"/>
</dbReference>
<dbReference type="GO" id="GO:0032298">
    <property type="term" value="P:positive regulation of DNA-templated DNA replication initiation"/>
    <property type="evidence" value="ECO:0007669"/>
    <property type="project" value="TreeGrafter"/>
</dbReference>
<dbReference type="Proteomes" id="UP001169760">
    <property type="component" value="Unassembled WGS sequence"/>
</dbReference>
<dbReference type="RefSeq" id="WP_303491704.1">
    <property type="nucleotide sequence ID" value="NZ_JAUOPB010000003.1"/>
</dbReference>
<proteinExistence type="predicted"/>
<comment type="caution">
    <text evidence="1">The sequence shown here is derived from an EMBL/GenBank/DDBJ whole genome shotgun (WGS) entry which is preliminary data.</text>
</comment>
<reference evidence="1" key="1">
    <citation type="submission" date="2023-07" db="EMBL/GenBank/DDBJ databases">
        <title>Genome content predicts the carbon catabolic preferences of heterotrophic bacteria.</title>
        <authorList>
            <person name="Gralka M."/>
        </authorList>
    </citation>
    <scope>NUCLEOTIDE SEQUENCE</scope>
    <source>
        <strain evidence="1">I3M17_2</strain>
    </source>
</reference>
<evidence type="ECO:0000313" key="1">
    <source>
        <dbReference type="EMBL" id="MDO6421962.1"/>
    </source>
</evidence>
<accession>A0AAW7X614</accession>
<name>A0AAW7X614_9GAMM</name>
<dbReference type="GO" id="GO:0003887">
    <property type="term" value="F:DNA-directed DNA polymerase activity"/>
    <property type="evidence" value="ECO:0007669"/>
    <property type="project" value="UniProtKB-EC"/>
</dbReference>
<gene>
    <name evidence="1" type="ORF">Q4521_05715</name>
</gene>
<keyword evidence="1" id="KW-0548">Nucleotidyltransferase</keyword>
<dbReference type="PANTHER" id="PTHR38767">
    <property type="entry name" value="DNA POLYMERASE III SUBUNIT CHI"/>
    <property type="match status" value="1"/>
</dbReference>
<protein>
    <submittedName>
        <fullName evidence="1">DNA polymerase III subunit chi</fullName>
        <ecNumber evidence="1">2.7.7.7</ecNumber>
    </submittedName>
</protein>
<evidence type="ECO:0000313" key="2">
    <source>
        <dbReference type="Proteomes" id="UP001169760"/>
    </source>
</evidence>